<dbReference type="OrthoDB" id="26212at2"/>
<dbReference type="Pfam" id="PF12728">
    <property type="entry name" value="HTH_17"/>
    <property type="match status" value="1"/>
</dbReference>
<dbReference type="InterPro" id="IPR036388">
    <property type="entry name" value="WH-like_DNA-bd_sf"/>
</dbReference>
<accession>A0A3E0W9C1</accession>
<dbReference type="InterPro" id="IPR009061">
    <property type="entry name" value="DNA-bd_dom_put_sf"/>
</dbReference>
<gene>
    <name evidence="2" type="ORF">B7R25_15825</name>
</gene>
<dbReference type="NCBIfam" id="TIGR01764">
    <property type="entry name" value="excise"/>
    <property type="match status" value="1"/>
</dbReference>
<dbReference type="Gene3D" id="1.10.10.10">
    <property type="entry name" value="Winged helix-like DNA-binding domain superfamily/Winged helix DNA-binding domain"/>
    <property type="match status" value="1"/>
</dbReference>
<comment type="caution">
    <text evidence="2">The sequence shown here is derived from an EMBL/GenBank/DDBJ whole genome shotgun (WGS) entry which is preliminary data.</text>
</comment>
<reference evidence="2 3" key="1">
    <citation type="submission" date="2017-04" db="EMBL/GenBank/DDBJ databases">
        <title>Comparative genome analysis of Subtercola boreus.</title>
        <authorList>
            <person name="Cho Y.-J."/>
            <person name="Cho A."/>
            <person name="Kim O.-S."/>
            <person name="Lee J.-I."/>
        </authorList>
    </citation>
    <scope>NUCLEOTIDE SEQUENCE [LARGE SCALE GENOMIC DNA]</scope>
    <source>
        <strain evidence="2 3">P28004</strain>
    </source>
</reference>
<dbReference type="GO" id="GO:0003677">
    <property type="term" value="F:DNA binding"/>
    <property type="evidence" value="ECO:0007669"/>
    <property type="project" value="InterPro"/>
</dbReference>
<evidence type="ECO:0000313" key="3">
    <source>
        <dbReference type="Proteomes" id="UP000257080"/>
    </source>
</evidence>
<dbReference type="EMBL" id="NBXE01000035">
    <property type="protein sequence ID" value="RFA25018.1"/>
    <property type="molecule type" value="Genomic_DNA"/>
</dbReference>
<dbReference type="Proteomes" id="UP000257080">
    <property type="component" value="Unassembled WGS sequence"/>
</dbReference>
<evidence type="ECO:0000259" key="1">
    <source>
        <dbReference type="Pfam" id="PF12728"/>
    </source>
</evidence>
<proteinExistence type="predicted"/>
<dbReference type="AlphaFoldDB" id="A0A3E0W9C1"/>
<evidence type="ECO:0000313" key="2">
    <source>
        <dbReference type="EMBL" id="RFA25018.1"/>
    </source>
</evidence>
<sequence>MSTTMSNGTLILDDEVRADARELASKTQLRAVAGLTITLDDGAVIALPAHLAEFVGRILNALSHGPLTVSAIPRELTSTSAAGILAVSRPTLMKWVSEGALRSHRVGSHHRFDTSEVMALAQARRASREQAFAALRAMEESLNE</sequence>
<organism evidence="2 3">
    <name type="scientific">Subtercola boreus</name>
    <dbReference type="NCBI Taxonomy" id="120213"/>
    <lineage>
        <taxon>Bacteria</taxon>
        <taxon>Bacillati</taxon>
        <taxon>Actinomycetota</taxon>
        <taxon>Actinomycetes</taxon>
        <taxon>Micrococcales</taxon>
        <taxon>Microbacteriaceae</taxon>
        <taxon>Subtercola</taxon>
    </lineage>
</organism>
<feature type="domain" description="Helix-turn-helix" evidence="1">
    <location>
        <begin position="76"/>
        <end position="125"/>
    </location>
</feature>
<dbReference type="InterPro" id="IPR041657">
    <property type="entry name" value="HTH_17"/>
</dbReference>
<name>A0A3E0W9C1_9MICO</name>
<protein>
    <recommendedName>
        <fullName evidence="1">Helix-turn-helix domain-containing protein</fullName>
    </recommendedName>
</protein>
<dbReference type="RefSeq" id="WP_116419916.1">
    <property type="nucleotide sequence ID" value="NZ_NBXC01000030.1"/>
</dbReference>
<dbReference type="InterPro" id="IPR010093">
    <property type="entry name" value="SinI_DNA-bd"/>
</dbReference>
<dbReference type="SUPFAM" id="SSF46955">
    <property type="entry name" value="Putative DNA-binding domain"/>
    <property type="match status" value="1"/>
</dbReference>